<dbReference type="EMBL" id="AZMM01018548">
    <property type="protein sequence ID" value="ETJ19138.1"/>
    <property type="molecule type" value="Genomic_DNA"/>
</dbReference>
<comment type="caution">
    <text evidence="1">The sequence shown here is derived from an EMBL/GenBank/DDBJ whole genome shotgun (WGS) entry which is preliminary data.</text>
</comment>
<proteinExistence type="predicted"/>
<gene>
    <name evidence="1" type="ORF">Q604_UNBC18548G0010</name>
</gene>
<name>W1WLX9_9ZZZZ</name>
<reference evidence="1" key="1">
    <citation type="submission" date="2013-12" db="EMBL/GenBank/DDBJ databases">
        <title>A Varibaculum cambriense genome reconstructed from a premature infant gut community with otherwise low bacterial novelty that shifts toward anaerobic metabolism during the third week of life.</title>
        <authorList>
            <person name="Brown C.T."/>
            <person name="Sharon I."/>
            <person name="Thomas B.C."/>
            <person name="Castelle C.J."/>
            <person name="Morowitz M.J."/>
            <person name="Banfield J.F."/>
        </authorList>
    </citation>
    <scope>NUCLEOTIDE SEQUENCE</scope>
</reference>
<dbReference type="AlphaFoldDB" id="W1WLX9"/>
<sequence length="119" mass="13696">MNLEIRKLKARDIFKFSKILKKLNDKNSLQNIIKTANEKNLEEKDRVELYGTEIVCLLIENLDEVEEDIYEFLADLVGMTPEAFSNLDLSDLIEIIRKIAQENNLSAFFAAVSKLTDSK</sequence>
<accession>W1WLX9</accession>
<organism evidence="1">
    <name type="scientific">human gut metagenome</name>
    <dbReference type="NCBI Taxonomy" id="408170"/>
    <lineage>
        <taxon>unclassified sequences</taxon>
        <taxon>metagenomes</taxon>
        <taxon>organismal metagenomes</taxon>
    </lineage>
</organism>
<evidence type="ECO:0000313" key="1">
    <source>
        <dbReference type="EMBL" id="ETJ19138.1"/>
    </source>
</evidence>
<protein>
    <submittedName>
        <fullName evidence="1">Uncharacterized protein</fullName>
    </submittedName>
</protein>